<dbReference type="EMBL" id="CP012333">
    <property type="protein sequence ID" value="AKV03944.1"/>
    <property type="molecule type" value="Genomic_DNA"/>
</dbReference>
<evidence type="ECO:0000313" key="3">
    <source>
        <dbReference type="EMBL" id="AKV03944.1"/>
    </source>
</evidence>
<dbReference type="Proteomes" id="UP000064967">
    <property type="component" value="Chromosome"/>
</dbReference>
<dbReference type="STRING" id="1391654.AKJ09_10607"/>
<sequence length="488" mass="49333">MRTRFLLMGTSAFACLALLTGACATSSDEEPTRSDTGTSKPGSQADADTNEERPERDAGDASAPETTDGSDSDSGTDADASAQPITVTGRVVDQEGDPLSDIGVSVAGQAMVTTGTDGTFTFSNVTPPYEVRLKTNVGTTPVVHAFTGLRTATPQLVPISKLDAAPPQFQGTIQGTLSTPVSTGELARACVEGVDRPIYGCTVLYPGDDTFTLAVNWTTAPSPLARVRVLRFTLDAQGVTTGFTGEGSKDVSLSPNAAPKVNVALVAPPASGTLTTTVTPPAGATGTAAIAFVKFGPFLSFPLEQVVIDSPTPKSFVVPGSTGATFSVFALAATATQQIAGWETGLAAGGNAKPKLVQPPRLVAPAEGTQGVTISTTFDATNPDGIPLTFFCVPTQEGIPLLAVSTVESSATLPDVAGLGMTFPVKAAFQCGLLPSGTPGATADSLATGAGPIGSYARLTTVGTGGPGLDPTGALVTILDEYVSVTTQ</sequence>
<dbReference type="InterPro" id="IPR013784">
    <property type="entry name" value="Carb-bd-like_fold"/>
</dbReference>
<feature type="chain" id="PRO_5005467220" evidence="2">
    <location>
        <begin position="25"/>
        <end position="488"/>
    </location>
</feature>
<evidence type="ECO:0000256" key="1">
    <source>
        <dbReference type="SAM" id="MobiDB-lite"/>
    </source>
</evidence>
<organism evidence="3 4">
    <name type="scientific">Labilithrix luteola</name>
    <dbReference type="NCBI Taxonomy" id="1391654"/>
    <lineage>
        <taxon>Bacteria</taxon>
        <taxon>Pseudomonadati</taxon>
        <taxon>Myxococcota</taxon>
        <taxon>Polyangia</taxon>
        <taxon>Polyangiales</taxon>
        <taxon>Labilitrichaceae</taxon>
        <taxon>Labilithrix</taxon>
    </lineage>
</organism>
<dbReference type="AlphaFoldDB" id="A0A0K1QDV7"/>
<dbReference type="RefSeq" id="WP_146654630.1">
    <property type="nucleotide sequence ID" value="NZ_CP012333.1"/>
</dbReference>
<dbReference type="GO" id="GO:0030246">
    <property type="term" value="F:carbohydrate binding"/>
    <property type="evidence" value="ECO:0007669"/>
    <property type="project" value="InterPro"/>
</dbReference>
<evidence type="ECO:0000256" key="2">
    <source>
        <dbReference type="SAM" id="SignalP"/>
    </source>
</evidence>
<keyword evidence="2" id="KW-0732">Signal</keyword>
<feature type="region of interest" description="Disordered" evidence="1">
    <location>
        <begin position="25"/>
        <end position="100"/>
    </location>
</feature>
<proteinExistence type="predicted"/>
<reference evidence="3 4" key="1">
    <citation type="submission" date="2015-08" db="EMBL/GenBank/DDBJ databases">
        <authorList>
            <person name="Babu N.S."/>
            <person name="Beckwith C.J."/>
            <person name="Beseler K.G."/>
            <person name="Brison A."/>
            <person name="Carone J.V."/>
            <person name="Caskin T.P."/>
            <person name="Diamond M."/>
            <person name="Durham M.E."/>
            <person name="Foxe J.M."/>
            <person name="Go M."/>
            <person name="Henderson B.A."/>
            <person name="Jones I.B."/>
            <person name="McGettigan J.A."/>
            <person name="Micheletti S.J."/>
            <person name="Nasrallah M.E."/>
            <person name="Ortiz D."/>
            <person name="Piller C.R."/>
            <person name="Privatt S.R."/>
            <person name="Schneider S.L."/>
            <person name="Sharp S."/>
            <person name="Smith T.C."/>
            <person name="Stanton J.D."/>
            <person name="Ullery H.E."/>
            <person name="Wilson R.J."/>
            <person name="Serrano M.G."/>
            <person name="Buck G."/>
            <person name="Lee V."/>
            <person name="Wang Y."/>
            <person name="Carvalho R."/>
            <person name="Voegtly L."/>
            <person name="Shi R."/>
            <person name="Duckworth R."/>
            <person name="Johnson A."/>
            <person name="Loviza R."/>
            <person name="Walstead R."/>
            <person name="Shah Z."/>
            <person name="Kiflezghi M."/>
            <person name="Wade K."/>
            <person name="Ball S.L."/>
            <person name="Bradley K.W."/>
            <person name="Asai D.J."/>
            <person name="Bowman C.A."/>
            <person name="Russell D.A."/>
            <person name="Pope W.H."/>
            <person name="Jacobs-Sera D."/>
            <person name="Hendrix R.W."/>
            <person name="Hatfull G.F."/>
        </authorList>
    </citation>
    <scope>NUCLEOTIDE SEQUENCE [LARGE SCALE GENOMIC DNA]</scope>
    <source>
        <strain evidence="3 4">DSM 27648</strain>
    </source>
</reference>
<dbReference type="PROSITE" id="PS51257">
    <property type="entry name" value="PROKAR_LIPOPROTEIN"/>
    <property type="match status" value="1"/>
</dbReference>
<dbReference type="SUPFAM" id="SSF49452">
    <property type="entry name" value="Starch-binding domain-like"/>
    <property type="match status" value="1"/>
</dbReference>
<gene>
    <name evidence="3" type="ORF">AKJ09_10607</name>
</gene>
<protein>
    <submittedName>
        <fullName evidence="3">Outer membrane autotransporter barrel</fullName>
    </submittedName>
</protein>
<name>A0A0K1QDV7_9BACT</name>
<dbReference type="KEGG" id="llu:AKJ09_10607"/>
<keyword evidence="4" id="KW-1185">Reference proteome</keyword>
<accession>A0A0K1QDV7</accession>
<feature type="compositionally biased region" description="Basic and acidic residues" evidence="1">
    <location>
        <begin position="50"/>
        <end position="59"/>
    </location>
</feature>
<feature type="signal peptide" evidence="2">
    <location>
        <begin position="1"/>
        <end position="24"/>
    </location>
</feature>
<evidence type="ECO:0000313" key="4">
    <source>
        <dbReference type="Proteomes" id="UP000064967"/>
    </source>
</evidence>